<reference evidence="1 2" key="1">
    <citation type="journal article" date="2018" name="Microbiol. Resour. Announc.">
        <title>Complete Genome Sequence of Acidithiobacillus ferridurans JCM 18981.</title>
        <authorList>
            <person name="Miyauchi T."/>
            <person name="Kouzuma A."/>
            <person name="Abe T."/>
            <person name="Watanabe K."/>
        </authorList>
    </citation>
    <scope>NUCLEOTIDE SEQUENCE [LARGE SCALE GENOMIC DNA]</scope>
    <source>
        <strain evidence="2">ATCC 33020 / DSM 29468 / JCM 18981 / 11Fe</strain>
    </source>
</reference>
<evidence type="ECO:0000313" key="2">
    <source>
        <dbReference type="Proteomes" id="UP000280188"/>
    </source>
</evidence>
<dbReference type="SUPFAM" id="SSF103473">
    <property type="entry name" value="MFS general substrate transporter"/>
    <property type="match status" value="1"/>
</dbReference>
<gene>
    <name evidence="1" type="ORF">AFERRID_19930</name>
</gene>
<dbReference type="KEGG" id="afj:AFERRID_19930"/>
<proteinExistence type="predicted"/>
<keyword evidence="2" id="KW-1185">Reference proteome</keyword>
<evidence type="ECO:0000313" key="1">
    <source>
        <dbReference type="EMBL" id="BBF65775.1"/>
    </source>
</evidence>
<accession>A0A2Z6IN37</accession>
<organism evidence="1 2">
    <name type="scientific">Acidithiobacillus ferridurans</name>
    <dbReference type="NCBI Taxonomy" id="1232575"/>
    <lineage>
        <taxon>Bacteria</taxon>
        <taxon>Pseudomonadati</taxon>
        <taxon>Pseudomonadota</taxon>
        <taxon>Acidithiobacillia</taxon>
        <taxon>Acidithiobacillales</taxon>
        <taxon>Acidithiobacillaceae</taxon>
        <taxon>Acidithiobacillus</taxon>
    </lineage>
</organism>
<dbReference type="InterPro" id="IPR036259">
    <property type="entry name" value="MFS_trans_sf"/>
</dbReference>
<sequence>MGMVAIDWIAGVYGAVWGLSQPRTGYLTDRIGRKIPICQRHFPYASFQPPNGSGVVNGTPFFRTARTARQSGIT</sequence>
<protein>
    <submittedName>
        <fullName evidence="1">Uncharacterized protein</fullName>
    </submittedName>
</protein>
<dbReference type="AlphaFoldDB" id="A0A2Z6IN37"/>
<dbReference type="EMBL" id="AP018795">
    <property type="protein sequence ID" value="BBF65775.1"/>
    <property type="molecule type" value="Genomic_DNA"/>
</dbReference>
<name>A0A2Z6IN37_ACIFI</name>
<dbReference type="Proteomes" id="UP000280188">
    <property type="component" value="Chromosome"/>
</dbReference>